<dbReference type="Gene3D" id="3.80.10.10">
    <property type="entry name" value="Ribonuclease Inhibitor"/>
    <property type="match status" value="1"/>
</dbReference>
<dbReference type="SUPFAM" id="SSF52047">
    <property type="entry name" value="RNI-like"/>
    <property type="match status" value="1"/>
</dbReference>
<evidence type="ECO:0000313" key="3">
    <source>
        <dbReference type="EMBL" id="TPX53805.1"/>
    </source>
</evidence>
<evidence type="ECO:0000313" key="5">
    <source>
        <dbReference type="Proteomes" id="UP000320475"/>
    </source>
</evidence>
<feature type="region of interest" description="Disordered" evidence="1">
    <location>
        <begin position="590"/>
        <end position="624"/>
    </location>
</feature>
<dbReference type="Proteomes" id="UP000317494">
    <property type="component" value="Unassembled WGS sequence"/>
</dbReference>
<dbReference type="VEuPathDB" id="FungiDB:SeMB42_g00616"/>
<feature type="region of interest" description="Disordered" evidence="1">
    <location>
        <begin position="815"/>
        <end position="836"/>
    </location>
</feature>
<sequence length="836" mass="89947">MSEVSLPVPLFVEVLRYLTNQQNSRKIQAYSSKFRHSHQQFPRPASDFEPHEKRIGALEERLRKSIERHPAVQRKPSTKPATLFAKLPEECLNHLFAYCKPKALVKLALTCVEMYRSVLPYLYSKPSIPSMSSLKSLITSLRLDAIMNSVKPYSVGDTLGVLIKVLDLDALSLKTPLTELLGLSDFIAEAAILMPNIRKFYLPNQISLSGRQAFDLVTKWNELVHFEAVISATTRTLVDHTSFHVLSTTLALSDPTARAANYIGAKVRSTYSLNLLQSSAISNVADLEAASVVKLIESSRKHLTKFALLAQRDLDGQVPPSALAALSIYIGAQLNSLVLSRPGTALDVQAVTSFAAGCPNLSMLVLGGGPQDILSDEVISAFSSLRRLRILYIRSFQLSRAEAVSELILNNRESLKVVYVVGSHQFLETRPSQVLAVPGLPFLKLEILALCGTRRHGLMLGDGELPDYASTLTSLCPKLFGVRLSPNPVEGAAAGNVNVAANNEQLADIDMIDDDDVVIGIGAVPGPQGTPPPAPIPPPVQPAAAPGDAFLQPLGQALAGLEQAVNQANHAALQAQNVVNQALGALNQAVPGINNNQQGNQPAANDPAPNGQQHANNNNANINNNNPNNNFFLFNGGRIPHLPRKIGNAYVMPTFYSSDVARWDDQRMFQIYKKHIKHTADQLKRRAAARQNINRQTPPDDDDSFPPFDGEDDEPKEKKRARRTPLPPHLLGPFPGGFGGGIGGGFGFLGLGGLINEQNAAVGNNANGANQQNQQGPQGLPQGLNNLLDGIFGGILAANNNANNGAGGNANIGIPLNNNNNNDDNEAGGIGSCREE</sequence>
<dbReference type="AlphaFoldDB" id="A0A507DRC7"/>
<feature type="compositionally biased region" description="Acidic residues" evidence="1">
    <location>
        <begin position="699"/>
        <end position="714"/>
    </location>
</feature>
<evidence type="ECO:0000313" key="4">
    <source>
        <dbReference type="Proteomes" id="UP000317494"/>
    </source>
</evidence>
<dbReference type="SUPFAM" id="SSF81383">
    <property type="entry name" value="F-box domain"/>
    <property type="match status" value="1"/>
</dbReference>
<evidence type="ECO:0000313" key="2">
    <source>
        <dbReference type="EMBL" id="TPX44662.1"/>
    </source>
</evidence>
<dbReference type="InterPro" id="IPR036047">
    <property type="entry name" value="F-box-like_dom_sf"/>
</dbReference>
<comment type="caution">
    <text evidence="3">The sequence shown here is derived from an EMBL/GenBank/DDBJ whole genome shotgun (WGS) entry which is preliminary data.</text>
</comment>
<evidence type="ECO:0000256" key="1">
    <source>
        <dbReference type="SAM" id="MobiDB-lite"/>
    </source>
</evidence>
<accession>A0A507DRC7</accession>
<feature type="compositionally biased region" description="Low complexity" evidence="1">
    <location>
        <begin position="591"/>
        <end position="624"/>
    </location>
</feature>
<organism evidence="3 4">
    <name type="scientific">Synchytrium endobioticum</name>
    <dbReference type="NCBI Taxonomy" id="286115"/>
    <lineage>
        <taxon>Eukaryota</taxon>
        <taxon>Fungi</taxon>
        <taxon>Fungi incertae sedis</taxon>
        <taxon>Chytridiomycota</taxon>
        <taxon>Chytridiomycota incertae sedis</taxon>
        <taxon>Chytridiomycetes</taxon>
        <taxon>Synchytriales</taxon>
        <taxon>Synchytriaceae</taxon>
        <taxon>Synchytrium</taxon>
    </lineage>
</organism>
<gene>
    <name evidence="2" type="ORF">SeLEV6574_g04374</name>
    <name evidence="3" type="ORF">SeMB42_g00616</name>
</gene>
<dbReference type="InterPro" id="IPR032675">
    <property type="entry name" value="LRR_dom_sf"/>
</dbReference>
<feature type="region of interest" description="Disordered" evidence="1">
    <location>
        <begin position="691"/>
        <end position="732"/>
    </location>
</feature>
<name>A0A507DRC7_9FUNG</name>
<evidence type="ECO:0008006" key="6">
    <source>
        <dbReference type="Google" id="ProtNLM"/>
    </source>
</evidence>
<dbReference type="Proteomes" id="UP000320475">
    <property type="component" value="Unassembled WGS sequence"/>
</dbReference>
<proteinExistence type="predicted"/>
<dbReference type="EMBL" id="QEAN01000012">
    <property type="protein sequence ID" value="TPX53805.1"/>
    <property type="molecule type" value="Genomic_DNA"/>
</dbReference>
<protein>
    <recommendedName>
        <fullName evidence="6">F-box domain-containing protein</fullName>
    </recommendedName>
</protein>
<reference evidence="4 5" key="1">
    <citation type="journal article" date="2019" name="Sci. Rep.">
        <title>Comparative genomics of chytrid fungi reveal insights into the obligate biotrophic and pathogenic lifestyle of Synchytrium endobioticum.</title>
        <authorList>
            <person name="van de Vossenberg B.T.L.H."/>
            <person name="Warris S."/>
            <person name="Nguyen H.D.T."/>
            <person name="van Gent-Pelzer M.P.E."/>
            <person name="Joly D.L."/>
            <person name="van de Geest H.C."/>
            <person name="Bonants P.J.M."/>
            <person name="Smith D.S."/>
            <person name="Levesque C.A."/>
            <person name="van der Lee T.A.J."/>
        </authorList>
    </citation>
    <scope>NUCLEOTIDE SEQUENCE [LARGE SCALE GENOMIC DNA]</scope>
    <source>
        <strain evidence="2 5">LEV6574</strain>
        <strain evidence="3 4">MB42</strain>
    </source>
</reference>
<dbReference type="OrthoDB" id="10562505at2759"/>
<dbReference type="CDD" id="cd09917">
    <property type="entry name" value="F-box_SF"/>
    <property type="match status" value="1"/>
</dbReference>
<keyword evidence="4" id="KW-1185">Reference proteome</keyword>
<dbReference type="EMBL" id="QEAM01000173">
    <property type="protein sequence ID" value="TPX44662.1"/>
    <property type="molecule type" value="Genomic_DNA"/>
</dbReference>